<dbReference type="Gene3D" id="3.40.50.150">
    <property type="entry name" value="Vaccinia Virus protein VP39"/>
    <property type="match status" value="1"/>
</dbReference>
<keyword evidence="5" id="KW-1185">Reference proteome</keyword>
<dbReference type="GO" id="GO:0008168">
    <property type="term" value="F:methyltransferase activity"/>
    <property type="evidence" value="ECO:0007669"/>
    <property type="project" value="UniProtKB-KW"/>
</dbReference>
<organism evidence="4 5">
    <name type="scientific">Mycobacterium botniense</name>
    <dbReference type="NCBI Taxonomy" id="84962"/>
    <lineage>
        <taxon>Bacteria</taxon>
        <taxon>Bacillati</taxon>
        <taxon>Actinomycetota</taxon>
        <taxon>Actinomycetes</taxon>
        <taxon>Mycobacteriales</taxon>
        <taxon>Mycobacteriaceae</taxon>
        <taxon>Mycobacterium</taxon>
    </lineage>
</organism>
<accession>A0A7I9XU52</accession>
<dbReference type="RefSeq" id="WP_163753465.1">
    <property type="nucleotide sequence ID" value="NZ_BLKW01000002.1"/>
</dbReference>
<dbReference type="AlphaFoldDB" id="A0A7I9XU52"/>
<sequence>MTTSYWRSASEDEAMQDAHRFVWHAMLETIDVDLAGTRVLDVGCNRGGFLRLLADDCAIHEGFGYDPAAAAIEDARRLAGHRPLRFASATAPPAAWGGFDVAFSHEVLYLLDDLSAHAAAIFRALKPGGVYYAVMGVHAASPLMAAWHEQNVETMSLPPLYTLDHVAATFHDAGFEVAASRLCVRFIPITARHLTEGRLLDWLDYYYNQKILLRFSRPGSAAGLQPKRIRR</sequence>
<evidence type="ECO:0000313" key="5">
    <source>
        <dbReference type="Proteomes" id="UP000465361"/>
    </source>
</evidence>
<dbReference type="PANTHER" id="PTHR43464:SF19">
    <property type="entry name" value="UBIQUINONE BIOSYNTHESIS O-METHYLTRANSFERASE, MITOCHONDRIAL"/>
    <property type="match status" value="1"/>
</dbReference>
<dbReference type="InterPro" id="IPR029063">
    <property type="entry name" value="SAM-dependent_MTases_sf"/>
</dbReference>
<name>A0A7I9XU52_9MYCO</name>
<keyword evidence="1" id="KW-0489">Methyltransferase</keyword>
<proteinExistence type="predicted"/>
<dbReference type="PANTHER" id="PTHR43464">
    <property type="entry name" value="METHYLTRANSFERASE"/>
    <property type="match status" value="1"/>
</dbReference>
<evidence type="ECO:0000256" key="1">
    <source>
        <dbReference type="ARBA" id="ARBA00022603"/>
    </source>
</evidence>
<reference evidence="4 5" key="1">
    <citation type="journal article" date="2019" name="Emerg. Microbes Infect.">
        <title>Comprehensive subspecies identification of 175 nontuberculous mycobacteria species based on 7547 genomic profiles.</title>
        <authorList>
            <person name="Matsumoto Y."/>
            <person name="Kinjo T."/>
            <person name="Motooka D."/>
            <person name="Nabeya D."/>
            <person name="Jung N."/>
            <person name="Uechi K."/>
            <person name="Horii T."/>
            <person name="Iida T."/>
            <person name="Fujita J."/>
            <person name="Nakamura S."/>
        </authorList>
    </citation>
    <scope>NUCLEOTIDE SEQUENCE [LARGE SCALE GENOMIC DNA]</scope>
    <source>
        <strain evidence="4 5">JCM 17322</strain>
    </source>
</reference>
<dbReference type="Proteomes" id="UP000465361">
    <property type="component" value="Unassembled WGS sequence"/>
</dbReference>
<evidence type="ECO:0008006" key="6">
    <source>
        <dbReference type="Google" id="ProtNLM"/>
    </source>
</evidence>
<evidence type="ECO:0000313" key="4">
    <source>
        <dbReference type="EMBL" id="GFG72876.1"/>
    </source>
</evidence>
<dbReference type="Pfam" id="PF13489">
    <property type="entry name" value="Methyltransf_23"/>
    <property type="match status" value="1"/>
</dbReference>
<gene>
    <name evidence="4" type="ORF">MBOT_02410</name>
</gene>
<keyword evidence="3" id="KW-0949">S-adenosyl-L-methionine</keyword>
<dbReference type="GO" id="GO:0032259">
    <property type="term" value="P:methylation"/>
    <property type="evidence" value="ECO:0007669"/>
    <property type="project" value="UniProtKB-KW"/>
</dbReference>
<comment type="caution">
    <text evidence="4">The sequence shown here is derived from an EMBL/GenBank/DDBJ whole genome shotgun (WGS) entry which is preliminary data.</text>
</comment>
<protein>
    <recommendedName>
        <fullName evidence="6">Methyltransferase</fullName>
    </recommendedName>
</protein>
<evidence type="ECO:0000256" key="3">
    <source>
        <dbReference type="ARBA" id="ARBA00022691"/>
    </source>
</evidence>
<dbReference type="CDD" id="cd02440">
    <property type="entry name" value="AdoMet_MTases"/>
    <property type="match status" value="1"/>
</dbReference>
<keyword evidence="2" id="KW-0808">Transferase</keyword>
<dbReference type="SUPFAM" id="SSF53335">
    <property type="entry name" value="S-adenosyl-L-methionine-dependent methyltransferases"/>
    <property type="match status" value="1"/>
</dbReference>
<dbReference type="EMBL" id="BLKW01000002">
    <property type="protein sequence ID" value="GFG72876.1"/>
    <property type="molecule type" value="Genomic_DNA"/>
</dbReference>
<evidence type="ECO:0000256" key="2">
    <source>
        <dbReference type="ARBA" id="ARBA00022679"/>
    </source>
</evidence>